<organism evidence="3 4">
    <name type="scientific">Streptomyces diastaticus subsp. diastaticus</name>
    <dbReference type="NCBI Taxonomy" id="68040"/>
    <lineage>
        <taxon>Bacteria</taxon>
        <taxon>Bacillati</taxon>
        <taxon>Actinomycetota</taxon>
        <taxon>Actinomycetes</taxon>
        <taxon>Kitasatosporales</taxon>
        <taxon>Streptomycetaceae</taxon>
        <taxon>Streptomyces</taxon>
        <taxon>Streptomyces diastaticus group</taxon>
    </lineage>
</organism>
<evidence type="ECO:0000256" key="1">
    <source>
        <dbReference type="SAM" id="Coils"/>
    </source>
</evidence>
<dbReference type="RefSeq" id="WP_189500826.1">
    <property type="nucleotide sequence ID" value="NZ_BLLN01000004.1"/>
</dbReference>
<dbReference type="GeneID" id="95073498"/>
<accession>A0ABQ1CR77</accession>
<feature type="region of interest" description="Disordered" evidence="2">
    <location>
        <begin position="321"/>
        <end position="344"/>
    </location>
</feature>
<feature type="coiled-coil region" evidence="1">
    <location>
        <begin position="163"/>
        <end position="197"/>
    </location>
</feature>
<feature type="compositionally biased region" description="Basic and acidic residues" evidence="2">
    <location>
        <begin position="335"/>
        <end position="344"/>
    </location>
</feature>
<dbReference type="Proteomes" id="UP000472710">
    <property type="component" value="Unassembled WGS sequence"/>
</dbReference>
<keyword evidence="1" id="KW-0175">Coiled coil</keyword>
<comment type="caution">
    <text evidence="3">The sequence shown here is derived from an EMBL/GenBank/DDBJ whole genome shotgun (WGS) entry which is preliminary data.</text>
</comment>
<protein>
    <submittedName>
        <fullName evidence="3">Uncharacterized protein</fullName>
    </submittedName>
</protein>
<evidence type="ECO:0000313" key="3">
    <source>
        <dbReference type="EMBL" id="GFH72867.1"/>
    </source>
</evidence>
<evidence type="ECO:0000313" key="4">
    <source>
        <dbReference type="Proteomes" id="UP000472710"/>
    </source>
</evidence>
<name>A0ABQ1CR77_STRDI</name>
<gene>
    <name evidence="3" type="ORF">Sdia_36350</name>
</gene>
<sequence>MTDSPTPTSVDTPFGPMHVQRVETRTAEPRRNWTTTYTVQGPRVSGLVHIEPHHGGTFEVLPSRFLVRVADDPWDEHQAHFTVNGVSISRGTRLLGVFAPEDVDRFSLHRFDKRSGYREEISDAGQARACTALQAVLGVHMATIHLVWAHANAHADHHRPSRRAEIAESLREAQERAAEAQRDIEALHGRLGALAERGSILDAQRRVGHLLQALLDTTAPGHHQILCSASLAGNLQTAILLVDTRTGATFRHDEASADFTALLAYALAQTTPGGLVMRSRVDGRPEEVRGWRLRAGRAWPLTAAEVFDAYCTDHATGDLLSPEPGVEYRAGTPLDDDHRPEPDH</sequence>
<dbReference type="EMBL" id="BLLN01000004">
    <property type="protein sequence ID" value="GFH72867.1"/>
    <property type="molecule type" value="Genomic_DNA"/>
</dbReference>
<proteinExistence type="predicted"/>
<reference evidence="3 4" key="1">
    <citation type="submission" date="2020-02" db="EMBL/GenBank/DDBJ databases">
        <title>Whole genome shotgun sequence of Streptomyces diastaticus subsp. diastaticus NBRC 13412.</title>
        <authorList>
            <person name="Ichikawa N."/>
            <person name="Komaki H."/>
            <person name="Tamura T."/>
        </authorList>
    </citation>
    <scope>NUCLEOTIDE SEQUENCE [LARGE SCALE GENOMIC DNA]</scope>
    <source>
        <strain evidence="3 4">NBRC 13412</strain>
    </source>
</reference>
<evidence type="ECO:0000256" key="2">
    <source>
        <dbReference type="SAM" id="MobiDB-lite"/>
    </source>
</evidence>
<keyword evidence="4" id="KW-1185">Reference proteome</keyword>